<evidence type="ECO:0008006" key="4">
    <source>
        <dbReference type="Google" id="ProtNLM"/>
    </source>
</evidence>
<dbReference type="Pfam" id="PF10052">
    <property type="entry name" value="DUF2288"/>
    <property type="match status" value="1"/>
</dbReference>
<organism evidence="2 3">
    <name type="scientific">Sorangium cellulosum (strain So ce56)</name>
    <name type="common">Polyangium cellulosum (strain So ce56)</name>
    <dbReference type="NCBI Taxonomy" id="448385"/>
    <lineage>
        <taxon>Bacteria</taxon>
        <taxon>Pseudomonadati</taxon>
        <taxon>Myxococcota</taxon>
        <taxon>Polyangia</taxon>
        <taxon>Polyangiales</taxon>
        <taxon>Polyangiaceae</taxon>
        <taxon>Sorangium</taxon>
    </lineage>
</organism>
<keyword evidence="3" id="KW-1185">Reference proteome</keyword>
<feature type="compositionally biased region" description="Low complexity" evidence="1">
    <location>
        <begin position="7"/>
        <end position="17"/>
    </location>
</feature>
<dbReference type="KEGG" id="scl:sce1918"/>
<dbReference type="HOGENOM" id="CLU_1915725_0_0_7"/>
<evidence type="ECO:0000313" key="3">
    <source>
        <dbReference type="Proteomes" id="UP000002139"/>
    </source>
</evidence>
<dbReference type="eggNOG" id="COG5626">
    <property type="taxonomic scope" value="Bacteria"/>
</dbReference>
<proteinExistence type="predicted"/>
<dbReference type="EMBL" id="AM746676">
    <property type="protein sequence ID" value="CAN92077.1"/>
    <property type="molecule type" value="Genomic_DNA"/>
</dbReference>
<evidence type="ECO:0000313" key="2">
    <source>
        <dbReference type="EMBL" id="CAN92077.1"/>
    </source>
</evidence>
<feature type="region of interest" description="Disordered" evidence="1">
    <location>
        <begin position="1"/>
        <end position="27"/>
    </location>
</feature>
<dbReference type="BioCyc" id="SCEL448385:SCE_RS09845-MONOMER"/>
<name>A9FPN8_SORC5</name>
<dbReference type="AlphaFoldDB" id="A9FPN8"/>
<sequence length="132" mass="14033">MEPRAAPPARTATAGGRPPCPDGGAQAWRPLSGAYAAPMREQLAKTLGEVFWTDLRTHTARDAVIVVAADLDLLDVGEAMAANDTAAVEAWIAAGKLTKPTAADLARWPQQHDLRFLSLVVAPFVLIRQPPS</sequence>
<dbReference type="STRING" id="448385.sce1918"/>
<protein>
    <recommendedName>
        <fullName evidence="4">DUF2288 domain-containing protein</fullName>
    </recommendedName>
</protein>
<dbReference type="InterPro" id="IPR018741">
    <property type="entry name" value="DUF2288"/>
</dbReference>
<accession>A9FPN8</accession>
<gene>
    <name evidence="2" type="ordered locus">sce1918</name>
</gene>
<reference evidence="2 3" key="1">
    <citation type="journal article" date="2007" name="Nat. Biotechnol.">
        <title>Complete genome sequence of the myxobacterium Sorangium cellulosum.</title>
        <authorList>
            <person name="Schneiker S."/>
            <person name="Perlova O."/>
            <person name="Kaiser O."/>
            <person name="Gerth K."/>
            <person name="Alici A."/>
            <person name="Altmeyer M.O."/>
            <person name="Bartels D."/>
            <person name="Bekel T."/>
            <person name="Beyer S."/>
            <person name="Bode E."/>
            <person name="Bode H.B."/>
            <person name="Bolten C.J."/>
            <person name="Choudhuri J.V."/>
            <person name="Doss S."/>
            <person name="Elnakady Y.A."/>
            <person name="Frank B."/>
            <person name="Gaigalat L."/>
            <person name="Goesmann A."/>
            <person name="Groeger C."/>
            <person name="Gross F."/>
            <person name="Jelsbak L."/>
            <person name="Jelsbak L."/>
            <person name="Kalinowski J."/>
            <person name="Kegler C."/>
            <person name="Knauber T."/>
            <person name="Konietzny S."/>
            <person name="Kopp M."/>
            <person name="Krause L."/>
            <person name="Krug D."/>
            <person name="Linke B."/>
            <person name="Mahmud T."/>
            <person name="Martinez-Arias R."/>
            <person name="McHardy A.C."/>
            <person name="Merai M."/>
            <person name="Meyer F."/>
            <person name="Mormann S."/>
            <person name="Munoz-Dorado J."/>
            <person name="Perez J."/>
            <person name="Pradella S."/>
            <person name="Rachid S."/>
            <person name="Raddatz G."/>
            <person name="Rosenau F."/>
            <person name="Rueckert C."/>
            <person name="Sasse F."/>
            <person name="Scharfe M."/>
            <person name="Schuster S.C."/>
            <person name="Suen G."/>
            <person name="Treuner-Lange A."/>
            <person name="Velicer G.J."/>
            <person name="Vorholter F.-J."/>
            <person name="Weissman K.J."/>
            <person name="Welch R.D."/>
            <person name="Wenzel S.C."/>
            <person name="Whitworth D.E."/>
            <person name="Wilhelm S."/>
            <person name="Wittmann C."/>
            <person name="Bloecker H."/>
            <person name="Puehler A."/>
            <person name="Mueller R."/>
        </authorList>
    </citation>
    <scope>NUCLEOTIDE SEQUENCE [LARGE SCALE GENOMIC DNA]</scope>
    <source>
        <strain evidence="3">So ce56</strain>
    </source>
</reference>
<evidence type="ECO:0000256" key="1">
    <source>
        <dbReference type="SAM" id="MobiDB-lite"/>
    </source>
</evidence>
<dbReference type="Proteomes" id="UP000002139">
    <property type="component" value="Chromosome"/>
</dbReference>